<dbReference type="Proteomes" id="UP000286990">
    <property type="component" value="Unassembled WGS sequence"/>
</dbReference>
<feature type="transmembrane region" description="Helical" evidence="1">
    <location>
        <begin position="174"/>
        <end position="195"/>
    </location>
</feature>
<evidence type="ECO:0000313" key="2">
    <source>
        <dbReference type="EMBL" id="RRQ48298.1"/>
    </source>
</evidence>
<feature type="transmembrane region" description="Helical" evidence="1">
    <location>
        <begin position="83"/>
        <end position="101"/>
    </location>
</feature>
<evidence type="ECO:0000256" key="1">
    <source>
        <dbReference type="SAM" id="Phobius"/>
    </source>
</evidence>
<dbReference type="OrthoDB" id="679392at2"/>
<feature type="transmembrane region" description="Helical" evidence="1">
    <location>
        <begin position="7"/>
        <end position="24"/>
    </location>
</feature>
<dbReference type="EMBL" id="QUSX01000002">
    <property type="protein sequence ID" value="RRQ48298.1"/>
    <property type="molecule type" value="Genomic_DNA"/>
</dbReference>
<keyword evidence="1" id="KW-0472">Membrane</keyword>
<feature type="transmembrane region" description="Helical" evidence="1">
    <location>
        <begin position="147"/>
        <end position="168"/>
    </location>
</feature>
<name>A0A3R8RYK6_9FLAO</name>
<dbReference type="AlphaFoldDB" id="A0A3R8RYK6"/>
<dbReference type="InterPro" id="IPR009339">
    <property type="entry name" value="DUF998"/>
</dbReference>
<keyword evidence="1" id="KW-1133">Transmembrane helix</keyword>
<accession>A0A3R8RYK6</accession>
<gene>
    <name evidence="2" type="ORF">DZC72_11295</name>
</gene>
<feature type="transmembrane region" description="Helical" evidence="1">
    <location>
        <begin position="50"/>
        <end position="71"/>
    </location>
</feature>
<keyword evidence="1" id="KW-0812">Transmembrane</keyword>
<dbReference type="Pfam" id="PF06197">
    <property type="entry name" value="DUF998"/>
    <property type="match status" value="1"/>
</dbReference>
<keyword evidence="3" id="KW-1185">Reference proteome</keyword>
<protein>
    <submittedName>
        <fullName evidence="2">DUF998 domain-containing protein</fullName>
    </submittedName>
</protein>
<reference evidence="3" key="1">
    <citation type="submission" date="2018-08" db="EMBL/GenBank/DDBJ databases">
        <authorList>
            <person name="Khan S.A."/>
            <person name="J S.E."/>
        </authorList>
    </citation>
    <scope>NUCLEOTIDE SEQUENCE [LARGE SCALE GENOMIC DNA]</scope>
    <source>
        <strain evidence="3">PoM-212</strain>
    </source>
</reference>
<feature type="transmembrane region" description="Helical" evidence="1">
    <location>
        <begin position="113"/>
        <end position="135"/>
    </location>
</feature>
<dbReference type="RefSeq" id="WP_125223019.1">
    <property type="nucleotide sequence ID" value="NZ_QUSX01000002.1"/>
</dbReference>
<evidence type="ECO:0000313" key="3">
    <source>
        <dbReference type="Proteomes" id="UP000286990"/>
    </source>
</evidence>
<proteinExistence type="predicted"/>
<organism evidence="2 3">
    <name type="scientific">Maribacter algicola</name>
    <dbReference type="NCBI Taxonomy" id="2498892"/>
    <lineage>
        <taxon>Bacteria</taxon>
        <taxon>Pseudomonadati</taxon>
        <taxon>Bacteroidota</taxon>
        <taxon>Flavobacteriia</taxon>
        <taxon>Flavobacteriales</taxon>
        <taxon>Flavobacteriaceae</taxon>
        <taxon>Maribacter</taxon>
    </lineage>
</organism>
<comment type="caution">
    <text evidence="2">The sequence shown here is derived from an EMBL/GenBank/DDBJ whole genome shotgun (WGS) entry which is preliminary data.</text>
</comment>
<sequence length="205" mass="23270">MTNKKYALIGFLAPAIFWTTYFIMANQRTEYSFLTKAVSELGSLDAPNKWIWNIFGYIVPGLLIAVFSVGLYRSIVQEIGSKLPLYGIFLSGVFMAISGIFPGDFENRQSTIMLLHSVGSMGSYLFFLIGAFTYPKPMKKTVKWKSVVKPLLLLTWLTIGIGVWPFVFIEYPAVGQRIVFLLYFSWICIAAYTLYKNPNTKYEAV</sequence>
<reference evidence="3" key="2">
    <citation type="submission" date="2018-12" db="EMBL/GenBank/DDBJ databases">
        <title>Maribacter lutimaris sp. nov., isolated from marine sediment.</title>
        <authorList>
            <person name="Kim K.K."/>
        </authorList>
    </citation>
    <scope>NUCLEOTIDE SEQUENCE [LARGE SCALE GENOMIC DNA]</scope>
    <source>
        <strain evidence="3">PoM-212</strain>
    </source>
</reference>